<evidence type="ECO:0000313" key="2">
    <source>
        <dbReference type="EMBL" id="NNM75062.1"/>
    </source>
</evidence>
<feature type="compositionally biased region" description="Basic and acidic residues" evidence="1">
    <location>
        <begin position="16"/>
        <end position="33"/>
    </location>
</feature>
<accession>A0A849I6F1</accession>
<name>A0A849I6F1_9HYPH</name>
<feature type="region of interest" description="Disordered" evidence="1">
    <location>
        <begin position="1"/>
        <end position="33"/>
    </location>
</feature>
<protein>
    <submittedName>
        <fullName evidence="2">Uncharacterized protein</fullName>
    </submittedName>
</protein>
<dbReference type="EMBL" id="JABEPP010000007">
    <property type="protein sequence ID" value="NNM75062.1"/>
    <property type="molecule type" value="Genomic_DNA"/>
</dbReference>
<gene>
    <name evidence="2" type="ORF">HJG44_22125</name>
</gene>
<dbReference type="Proteomes" id="UP000564885">
    <property type="component" value="Unassembled WGS sequence"/>
</dbReference>
<organism evidence="2 3">
    <name type="scientific">Enterovirga aerilata</name>
    <dbReference type="NCBI Taxonomy" id="2730920"/>
    <lineage>
        <taxon>Bacteria</taxon>
        <taxon>Pseudomonadati</taxon>
        <taxon>Pseudomonadota</taxon>
        <taxon>Alphaproteobacteria</taxon>
        <taxon>Hyphomicrobiales</taxon>
        <taxon>Methylobacteriaceae</taxon>
        <taxon>Enterovirga</taxon>
    </lineage>
</organism>
<evidence type="ECO:0000256" key="1">
    <source>
        <dbReference type="SAM" id="MobiDB-lite"/>
    </source>
</evidence>
<sequence>MNEPERFTASTAKSTGRSERSIQRDAERGEKLGDTLQRIAGTSLDKGVEIDALAALPPQEREEIV</sequence>
<keyword evidence="3" id="KW-1185">Reference proteome</keyword>
<dbReference type="RefSeq" id="WP_171220564.1">
    <property type="nucleotide sequence ID" value="NZ_JABEPP010000007.1"/>
</dbReference>
<reference evidence="2 3" key="1">
    <citation type="submission" date="2020-04" db="EMBL/GenBank/DDBJ databases">
        <title>Enterovirga sp. isolate from soil.</title>
        <authorList>
            <person name="Chea S."/>
            <person name="Kim D.-U."/>
        </authorList>
    </citation>
    <scope>NUCLEOTIDE SEQUENCE [LARGE SCALE GENOMIC DNA]</scope>
    <source>
        <strain evidence="2 3">DB1703</strain>
    </source>
</reference>
<comment type="caution">
    <text evidence="2">The sequence shown here is derived from an EMBL/GenBank/DDBJ whole genome shotgun (WGS) entry which is preliminary data.</text>
</comment>
<proteinExistence type="predicted"/>
<evidence type="ECO:0000313" key="3">
    <source>
        <dbReference type="Proteomes" id="UP000564885"/>
    </source>
</evidence>
<dbReference type="AlphaFoldDB" id="A0A849I6F1"/>